<feature type="domain" description="C-type lectin" evidence="2">
    <location>
        <begin position="57"/>
        <end position="164"/>
    </location>
</feature>
<dbReference type="Pfam" id="PF00059">
    <property type="entry name" value="Lectin_C"/>
    <property type="match status" value="1"/>
</dbReference>
<dbReference type="InterPro" id="IPR050111">
    <property type="entry name" value="C-type_lectin/snaclec_domain"/>
</dbReference>
<keyword evidence="1" id="KW-1015">Disulfide bond</keyword>
<dbReference type="InterPro" id="IPR001304">
    <property type="entry name" value="C-type_lectin-like"/>
</dbReference>
<dbReference type="PROSITE" id="PS00615">
    <property type="entry name" value="C_TYPE_LECTIN_1"/>
    <property type="match status" value="1"/>
</dbReference>
<comment type="caution">
    <text evidence="3">The sequence shown here is derived from an EMBL/GenBank/DDBJ whole genome shotgun (WGS) entry which is preliminary data.</text>
</comment>
<protein>
    <submittedName>
        <fullName evidence="3">Perlucin-like protein</fullName>
    </submittedName>
</protein>
<dbReference type="SMART" id="SM00034">
    <property type="entry name" value="CLECT"/>
    <property type="match status" value="1"/>
</dbReference>
<dbReference type="InterPro" id="IPR016187">
    <property type="entry name" value="CTDL_fold"/>
</dbReference>
<evidence type="ECO:0000256" key="1">
    <source>
        <dbReference type="ARBA" id="ARBA00023157"/>
    </source>
</evidence>
<dbReference type="InterPro" id="IPR016186">
    <property type="entry name" value="C-type_lectin-like/link_sf"/>
</dbReference>
<dbReference type="EMBL" id="CAJPWZ010000710">
    <property type="protein sequence ID" value="CAG2199080.1"/>
    <property type="molecule type" value="Genomic_DNA"/>
</dbReference>
<evidence type="ECO:0000313" key="4">
    <source>
        <dbReference type="Proteomes" id="UP000683360"/>
    </source>
</evidence>
<dbReference type="InterPro" id="IPR018378">
    <property type="entry name" value="C-type_lectin_CS"/>
</dbReference>
<organism evidence="3 4">
    <name type="scientific">Mytilus edulis</name>
    <name type="common">Blue mussel</name>
    <dbReference type="NCBI Taxonomy" id="6550"/>
    <lineage>
        <taxon>Eukaryota</taxon>
        <taxon>Metazoa</taxon>
        <taxon>Spiralia</taxon>
        <taxon>Lophotrochozoa</taxon>
        <taxon>Mollusca</taxon>
        <taxon>Bivalvia</taxon>
        <taxon>Autobranchia</taxon>
        <taxon>Pteriomorphia</taxon>
        <taxon>Mytilida</taxon>
        <taxon>Mytiloidea</taxon>
        <taxon>Mytilidae</taxon>
        <taxon>Mytilinae</taxon>
        <taxon>Mytilus</taxon>
    </lineage>
</organism>
<dbReference type="PANTHER" id="PTHR22803">
    <property type="entry name" value="MANNOSE, PHOSPHOLIPASE, LECTIN RECEPTOR RELATED"/>
    <property type="match status" value="1"/>
</dbReference>
<name>A0A8S3QQ98_MYTED</name>
<evidence type="ECO:0000259" key="2">
    <source>
        <dbReference type="PROSITE" id="PS50041"/>
    </source>
</evidence>
<dbReference type="Gene3D" id="3.10.100.10">
    <property type="entry name" value="Mannose-Binding Protein A, subunit A"/>
    <property type="match status" value="1"/>
</dbReference>
<dbReference type="SUPFAM" id="SSF56436">
    <property type="entry name" value="C-type lectin-like"/>
    <property type="match status" value="1"/>
</dbReference>
<accession>A0A8S3QQ98</accession>
<keyword evidence="4" id="KW-1185">Reference proteome</keyword>
<evidence type="ECO:0000313" key="3">
    <source>
        <dbReference type="EMBL" id="CAG2199080.1"/>
    </source>
</evidence>
<sequence>MLPNLPNRGRDQKLYRSYRTCRTGVGIRNVTEVTEPAEQGLGSVMLPKLPNLPNRGRDQKCYRSYRTCRTGKQCNNMRGYLVKITDSSENSWVVDKITKSVKHRYGSWMGAADFKTEGHWTWVHDSSKVRFSNWSAYQPDNGGNNEDCVHFWKSRQYQWNDAPCHLDNMGYICECSHVSL</sequence>
<dbReference type="Proteomes" id="UP000683360">
    <property type="component" value="Unassembled WGS sequence"/>
</dbReference>
<dbReference type="CDD" id="cd00037">
    <property type="entry name" value="CLECT"/>
    <property type="match status" value="1"/>
</dbReference>
<reference evidence="3" key="1">
    <citation type="submission" date="2021-03" db="EMBL/GenBank/DDBJ databases">
        <authorList>
            <person name="Bekaert M."/>
        </authorList>
    </citation>
    <scope>NUCLEOTIDE SEQUENCE</scope>
</reference>
<dbReference type="AlphaFoldDB" id="A0A8S3QQ98"/>
<gene>
    <name evidence="3" type="ORF">MEDL_13813</name>
</gene>
<proteinExistence type="predicted"/>
<dbReference type="PROSITE" id="PS50041">
    <property type="entry name" value="C_TYPE_LECTIN_2"/>
    <property type="match status" value="1"/>
</dbReference>
<dbReference type="OrthoDB" id="6157090at2759"/>